<dbReference type="EMBL" id="CP144914">
    <property type="protein sequence ID" value="WWD80718.1"/>
    <property type="molecule type" value="Genomic_DNA"/>
</dbReference>
<dbReference type="GO" id="GO:0006355">
    <property type="term" value="P:regulation of DNA-templated transcription"/>
    <property type="evidence" value="ECO:0007669"/>
    <property type="project" value="UniProtKB-ARBA"/>
</dbReference>
<dbReference type="AlphaFoldDB" id="A0A5C7F6C2"/>
<name>A0A5C7F6C2_9BACI</name>
<gene>
    <name evidence="4" type="ORF">FTX54_003940</name>
</gene>
<feature type="domain" description="HTH tetR-type" evidence="3">
    <location>
        <begin position="10"/>
        <end position="70"/>
    </location>
</feature>
<dbReference type="Proteomes" id="UP000321816">
    <property type="component" value="Chromosome"/>
</dbReference>
<dbReference type="InterPro" id="IPR050109">
    <property type="entry name" value="HTH-type_TetR-like_transc_reg"/>
</dbReference>
<dbReference type="SUPFAM" id="SSF46689">
    <property type="entry name" value="Homeodomain-like"/>
    <property type="match status" value="1"/>
</dbReference>
<dbReference type="PROSITE" id="PS50977">
    <property type="entry name" value="HTH_TETR_2"/>
    <property type="match status" value="1"/>
</dbReference>
<evidence type="ECO:0000259" key="3">
    <source>
        <dbReference type="PROSITE" id="PS50977"/>
    </source>
</evidence>
<evidence type="ECO:0000256" key="1">
    <source>
        <dbReference type="ARBA" id="ARBA00023125"/>
    </source>
</evidence>
<reference evidence="4 5" key="1">
    <citation type="submission" date="2024-01" db="EMBL/GenBank/DDBJ databases">
        <title>Complete Genome Sequence of Alkalicoccus halolimnae BZ-SZ-XJ29T, a Moderately Halophilic Bacterium Isolated from a Salt Lake.</title>
        <authorList>
            <person name="Zhao B."/>
        </authorList>
    </citation>
    <scope>NUCLEOTIDE SEQUENCE [LARGE SCALE GENOMIC DNA]</scope>
    <source>
        <strain evidence="4 5">BZ-SZ-XJ29</strain>
    </source>
</reference>
<dbReference type="InterPro" id="IPR036271">
    <property type="entry name" value="Tet_transcr_reg_TetR-rel_C_sf"/>
</dbReference>
<dbReference type="InterPro" id="IPR009057">
    <property type="entry name" value="Homeodomain-like_sf"/>
</dbReference>
<dbReference type="InterPro" id="IPR023772">
    <property type="entry name" value="DNA-bd_HTH_TetR-type_CS"/>
</dbReference>
<evidence type="ECO:0000313" key="4">
    <source>
        <dbReference type="EMBL" id="WWD80718.1"/>
    </source>
</evidence>
<dbReference type="SUPFAM" id="SSF48498">
    <property type="entry name" value="Tetracyclin repressor-like, C-terminal domain"/>
    <property type="match status" value="1"/>
</dbReference>
<evidence type="ECO:0000313" key="5">
    <source>
        <dbReference type="Proteomes" id="UP000321816"/>
    </source>
</evidence>
<dbReference type="PROSITE" id="PS01081">
    <property type="entry name" value="HTH_TETR_1"/>
    <property type="match status" value="1"/>
</dbReference>
<dbReference type="Gene3D" id="1.10.357.10">
    <property type="entry name" value="Tetracycline Repressor, domain 2"/>
    <property type="match status" value="1"/>
</dbReference>
<feature type="DNA-binding region" description="H-T-H motif" evidence="2">
    <location>
        <begin position="33"/>
        <end position="52"/>
    </location>
</feature>
<dbReference type="KEGG" id="ahal:FTX54_003940"/>
<dbReference type="GO" id="GO:0003677">
    <property type="term" value="F:DNA binding"/>
    <property type="evidence" value="ECO:0007669"/>
    <property type="project" value="UniProtKB-UniRule"/>
</dbReference>
<dbReference type="OrthoDB" id="9780939at2"/>
<accession>A0A5C7F6C2</accession>
<sequence>MAEKFENQPEEKQQQILNAAFQEFGEHGYHKASTNRIVEAAGIGKGMLFYYFKSKKKLFDYVLSYAFQIIEGYTEQIDMSIPDVIARYEEASRIKMKTYLQHTEIFHFFGNLLLNFQEDLPEEWQKKIGDLQIEMKKRMFSGIDYSLFRKDIDPETALKLIFWSIEGFERELLAQLRGVNFEETPLDPIWDSFFHYLEALRKAYYEERGH</sequence>
<evidence type="ECO:0000256" key="2">
    <source>
        <dbReference type="PROSITE-ProRule" id="PRU00335"/>
    </source>
</evidence>
<dbReference type="PRINTS" id="PR00455">
    <property type="entry name" value="HTHTETR"/>
</dbReference>
<dbReference type="PANTHER" id="PTHR30328:SF54">
    <property type="entry name" value="HTH-TYPE TRANSCRIPTIONAL REPRESSOR SCO4008"/>
    <property type="match status" value="1"/>
</dbReference>
<keyword evidence="1 2" id="KW-0238">DNA-binding</keyword>
<dbReference type="Pfam" id="PF00440">
    <property type="entry name" value="TetR_N"/>
    <property type="match status" value="1"/>
</dbReference>
<dbReference type="RefSeq" id="WP_147803358.1">
    <property type="nucleotide sequence ID" value="NZ_CP144914.1"/>
</dbReference>
<proteinExistence type="predicted"/>
<dbReference type="InterPro" id="IPR001647">
    <property type="entry name" value="HTH_TetR"/>
</dbReference>
<protein>
    <submittedName>
        <fullName evidence="4">TetR/AcrR family transcriptional regulator</fullName>
    </submittedName>
</protein>
<dbReference type="Gene3D" id="1.10.10.60">
    <property type="entry name" value="Homeodomain-like"/>
    <property type="match status" value="1"/>
</dbReference>
<organism evidence="4 5">
    <name type="scientific">Alkalicoccus halolimnae</name>
    <dbReference type="NCBI Taxonomy" id="1667239"/>
    <lineage>
        <taxon>Bacteria</taxon>
        <taxon>Bacillati</taxon>
        <taxon>Bacillota</taxon>
        <taxon>Bacilli</taxon>
        <taxon>Bacillales</taxon>
        <taxon>Bacillaceae</taxon>
        <taxon>Alkalicoccus</taxon>
    </lineage>
</organism>
<keyword evidence="5" id="KW-1185">Reference proteome</keyword>
<dbReference type="PANTHER" id="PTHR30328">
    <property type="entry name" value="TRANSCRIPTIONAL REPRESSOR"/>
    <property type="match status" value="1"/>
</dbReference>